<reference evidence="2" key="1">
    <citation type="submission" date="2016-11" db="UniProtKB">
        <authorList>
            <consortium name="WormBaseParasite"/>
        </authorList>
    </citation>
    <scope>IDENTIFICATION</scope>
    <source>
        <strain evidence="2">KR3021</strain>
    </source>
</reference>
<dbReference type="Proteomes" id="UP000095286">
    <property type="component" value="Unplaced"/>
</dbReference>
<evidence type="ECO:0000313" key="1">
    <source>
        <dbReference type="Proteomes" id="UP000095286"/>
    </source>
</evidence>
<name>A0AC35UC04_9BILA</name>
<proteinExistence type="predicted"/>
<sequence length="607" mass="67722">MRELSIGFIQKFMRGAHVGMQPIVQIVNARISGTYPSGGDVRVRLQDGYHSYATVVIQGHAIKKFIEAGLCENMPVIKILKFGVNHVQSSKGKKLITITDFELIRIEKEIISYTAAPCLPHSGNCEDYLAFEKQLAKTDAENQPIVTQNTNIPGVTKKTAVKTEITSNKPHGIICPINAINPYKGKFLIMGVCTGKDSLKTINAAKGPTVVLNFTLADKDGNDVRIVAFGDRATELDGIIQEELTISVDTTHKALKTANKQYNVTKNEYEIVLKPDCQVAVVEDPHLKVPVPKLNLQRVLLSDIQYKSGGFVDILGIITKIGNTDEINTKNGKTKKREIQLVDESKVVVKMTLWGDKCNEYDTELSEGDSIIFKNVTVREFKSSYSLSYGVGTKRINTTDNRDAQLLLNWYESHGHEPDIIQAPTFGGNNFNLDKCVLIENVSENSVGTLEGVYFNVVCRVSIFGSTPCYKACSNEGCMKKVEEDNDQFRCPKCNSTKTTFKWLAILKCEVYDCSGKQWVTFFGDKAEKLTGLSADAMGNMQRMEDNSLSRSLEPVKNSTFNLRIRAKQEMYNGTYSTKWNCMAVEEVKMAEYISKLENMCEKMEGI</sequence>
<evidence type="ECO:0000313" key="2">
    <source>
        <dbReference type="WBParaSite" id="RSKR_0000999600.1"/>
    </source>
</evidence>
<protein>
    <submittedName>
        <fullName evidence="2">Replication protein A subunit</fullName>
    </submittedName>
</protein>
<accession>A0AC35UC04</accession>
<organism evidence="1 2">
    <name type="scientific">Rhabditophanes sp. KR3021</name>
    <dbReference type="NCBI Taxonomy" id="114890"/>
    <lineage>
        <taxon>Eukaryota</taxon>
        <taxon>Metazoa</taxon>
        <taxon>Ecdysozoa</taxon>
        <taxon>Nematoda</taxon>
        <taxon>Chromadorea</taxon>
        <taxon>Rhabditida</taxon>
        <taxon>Tylenchina</taxon>
        <taxon>Panagrolaimomorpha</taxon>
        <taxon>Strongyloidoidea</taxon>
        <taxon>Alloionematidae</taxon>
        <taxon>Rhabditophanes</taxon>
    </lineage>
</organism>
<dbReference type="WBParaSite" id="RSKR_0000999600.1">
    <property type="protein sequence ID" value="RSKR_0000999600.1"/>
    <property type="gene ID" value="RSKR_0000999600"/>
</dbReference>